<dbReference type="AlphaFoldDB" id="A0A392U2Z8"/>
<proteinExistence type="predicted"/>
<feature type="non-terminal residue" evidence="1">
    <location>
        <position position="1"/>
    </location>
</feature>
<comment type="caution">
    <text evidence="1">The sequence shown here is derived from an EMBL/GenBank/DDBJ whole genome shotgun (WGS) entry which is preliminary data.</text>
</comment>
<name>A0A392U2Z8_9FABA</name>
<dbReference type="EMBL" id="LXQA010721618">
    <property type="protein sequence ID" value="MCI67682.1"/>
    <property type="molecule type" value="Genomic_DNA"/>
</dbReference>
<reference evidence="1 2" key="1">
    <citation type="journal article" date="2018" name="Front. Plant Sci.">
        <title>Red Clover (Trifolium pratense) and Zigzag Clover (T. medium) - A Picture of Genomic Similarities and Differences.</title>
        <authorList>
            <person name="Dluhosova J."/>
            <person name="Istvanek J."/>
            <person name="Nedelnik J."/>
            <person name="Repkova J."/>
        </authorList>
    </citation>
    <scope>NUCLEOTIDE SEQUENCE [LARGE SCALE GENOMIC DNA]</scope>
    <source>
        <strain evidence="2">cv. 10/8</strain>
        <tissue evidence="1">Leaf</tissue>
    </source>
</reference>
<evidence type="ECO:0000313" key="2">
    <source>
        <dbReference type="Proteomes" id="UP000265520"/>
    </source>
</evidence>
<accession>A0A392U2Z8</accession>
<organism evidence="1 2">
    <name type="scientific">Trifolium medium</name>
    <dbReference type="NCBI Taxonomy" id="97028"/>
    <lineage>
        <taxon>Eukaryota</taxon>
        <taxon>Viridiplantae</taxon>
        <taxon>Streptophyta</taxon>
        <taxon>Embryophyta</taxon>
        <taxon>Tracheophyta</taxon>
        <taxon>Spermatophyta</taxon>
        <taxon>Magnoliopsida</taxon>
        <taxon>eudicotyledons</taxon>
        <taxon>Gunneridae</taxon>
        <taxon>Pentapetalae</taxon>
        <taxon>rosids</taxon>
        <taxon>fabids</taxon>
        <taxon>Fabales</taxon>
        <taxon>Fabaceae</taxon>
        <taxon>Papilionoideae</taxon>
        <taxon>50 kb inversion clade</taxon>
        <taxon>NPAAA clade</taxon>
        <taxon>Hologalegina</taxon>
        <taxon>IRL clade</taxon>
        <taxon>Trifolieae</taxon>
        <taxon>Trifolium</taxon>
    </lineage>
</organism>
<keyword evidence="2" id="KW-1185">Reference proteome</keyword>
<dbReference type="Proteomes" id="UP000265520">
    <property type="component" value="Unassembled WGS sequence"/>
</dbReference>
<sequence>GSVAERACRQLSPLLARKLEIFCVASSAAR</sequence>
<evidence type="ECO:0000313" key="1">
    <source>
        <dbReference type="EMBL" id="MCI67682.1"/>
    </source>
</evidence>
<protein>
    <submittedName>
        <fullName evidence="1">Uncharacterized protein</fullName>
    </submittedName>
</protein>